<evidence type="ECO:0000259" key="4">
    <source>
        <dbReference type="Pfam" id="PF14215"/>
    </source>
</evidence>
<keyword evidence="2" id="KW-0010">Activator</keyword>
<gene>
    <name evidence="5" type="ORF">HU200_040786</name>
</gene>
<evidence type="ECO:0000313" key="6">
    <source>
        <dbReference type="Proteomes" id="UP000636709"/>
    </source>
</evidence>
<organism evidence="5 6">
    <name type="scientific">Digitaria exilis</name>
    <dbReference type="NCBI Taxonomy" id="1010633"/>
    <lineage>
        <taxon>Eukaryota</taxon>
        <taxon>Viridiplantae</taxon>
        <taxon>Streptophyta</taxon>
        <taxon>Embryophyta</taxon>
        <taxon>Tracheophyta</taxon>
        <taxon>Spermatophyta</taxon>
        <taxon>Magnoliopsida</taxon>
        <taxon>Liliopsida</taxon>
        <taxon>Poales</taxon>
        <taxon>Poaceae</taxon>
        <taxon>PACMAD clade</taxon>
        <taxon>Panicoideae</taxon>
        <taxon>Panicodae</taxon>
        <taxon>Paniceae</taxon>
        <taxon>Anthephorinae</taxon>
        <taxon>Digitaria</taxon>
    </lineage>
</organism>
<proteinExistence type="predicted"/>
<comment type="caution">
    <text evidence="5">The sequence shown here is derived from an EMBL/GenBank/DDBJ whole genome shotgun (WGS) entry which is preliminary data.</text>
</comment>
<sequence length="145" mass="15299">MAAVAVETALQAVAQGTGWTYAVLWRLCPHQGALVWAEGHYNGAIKTRKTTVVMPASGGGEEEEATAAARSRSRQLRELYDSLAVEDDGSGGGGGNSKDDDAPVMAVVVPRRRPGAAAQLAPEDLTETEWFYLMSASYCFPPGLG</sequence>
<dbReference type="Proteomes" id="UP000636709">
    <property type="component" value="Unassembled WGS sequence"/>
</dbReference>
<protein>
    <recommendedName>
        <fullName evidence="4">Transcription factor MYC/MYB N-terminal domain-containing protein</fullName>
    </recommendedName>
</protein>
<accession>A0A835B7B2</accession>
<name>A0A835B7B2_9POAL</name>
<dbReference type="InterPro" id="IPR025610">
    <property type="entry name" value="MYC/MYB_N"/>
</dbReference>
<dbReference type="OrthoDB" id="690068at2759"/>
<dbReference type="PANTHER" id="PTHR46266:SF4">
    <property type="entry name" value="TRANSCRIPTION FACTOR TT8"/>
    <property type="match status" value="1"/>
</dbReference>
<dbReference type="AlphaFoldDB" id="A0A835B7B2"/>
<evidence type="ECO:0000256" key="1">
    <source>
        <dbReference type="ARBA" id="ARBA00023015"/>
    </source>
</evidence>
<keyword evidence="1" id="KW-0805">Transcription regulation</keyword>
<dbReference type="Pfam" id="PF14215">
    <property type="entry name" value="bHLH-MYC_N"/>
    <property type="match status" value="1"/>
</dbReference>
<feature type="domain" description="Transcription factor MYC/MYB N-terminal" evidence="4">
    <location>
        <begin position="8"/>
        <end position="144"/>
    </location>
</feature>
<evidence type="ECO:0000313" key="5">
    <source>
        <dbReference type="EMBL" id="KAF8690433.1"/>
    </source>
</evidence>
<reference evidence="5" key="1">
    <citation type="submission" date="2020-07" db="EMBL/GenBank/DDBJ databases">
        <title>Genome sequence and genetic diversity analysis of an under-domesticated orphan crop, white fonio (Digitaria exilis).</title>
        <authorList>
            <person name="Bennetzen J.L."/>
            <person name="Chen S."/>
            <person name="Ma X."/>
            <person name="Wang X."/>
            <person name="Yssel A.E.J."/>
            <person name="Chaluvadi S.R."/>
            <person name="Johnson M."/>
            <person name="Gangashetty P."/>
            <person name="Hamidou F."/>
            <person name="Sanogo M.D."/>
            <person name="Zwaenepoel A."/>
            <person name="Wallace J."/>
            <person name="Van De Peer Y."/>
            <person name="Van Deynze A."/>
        </authorList>
    </citation>
    <scope>NUCLEOTIDE SEQUENCE</scope>
    <source>
        <tissue evidence="5">Leaves</tissue>
    </source>
</reference>
<evidence type="ECO:0000256" key="3">
    <source>
        <dbReference type="ARBA" id="ARBA00023163"/>
    </source>
</evidence>
<dbReference type="EMBL" id="JACEFO010001972">
    <property type="protein sequence ID" value="KAF8690433.1"/>
    <property type="molecule type" value="Genomic_DNA"/>
</dbReference>
<keyword evidence="3" id="KW-0804">Transcription</keyword>
<dbReference type="PANTHER" id="PTHR46266">
    <property type="entry name" value="TRANSCRIPTION FACTOR TT8"/>
    <property type="match status" value="1"/>
</dbReference>
<evidence type="ECO:0000256" key="2">
    <source>
        <dbReference type="ARBA" id="ARBA00023159"/>
    </source>
</evidence>
<keyword evidence="6" id="KW-1185">Reference proteome</keyword>